<reference evidence="1" key="1">
    <citation type="submission" date="2018-05" db="EMBL/GenBank/DDBJ databases">
        <authorList>
            <person name="Lanie J.A."/>
            <person name="Ng W.-L."/>
            <person name="Kazmierczak K.M."/>
            <person name="Andrzejewski T.M."/>
            <person name="Davidsen T.M."/>
            <person name="Wayne K.J."/>
            <person name="Tettelin H."/>
            <person name="Glass J.I."/>
            <person name="Rusch D."/>
            <person name="Podicherti R."/>
            <person name="Tsui H.-C.T."/>
            <person name="Winkler M.E."/>
        </authorList>
    </citation>
    <scope>NUCLEOTIDE SEQUENCE</scope>
</reference>
<dbReference type="AlphaFoldDB" id="A0A381T6A9"/>
<dbReference type="EMBL" id="UINC01004035">
    <property type="protein sequence ID" value="SVA11264.1"/>
    <property type="molecule type" value="Genomic_DNA"/>
</dbReference>
<name>A0A381T6A9_9ZZZZ</name>
<protein>
    <submittedName>
        <fullName evidence="1">Uncharacterized protein</fullName>
    </submittedName>
</protein>
<accession>A0A381T6A9</accession>
<organism evidence="1">
    <name type="scientific">marine metagenome</name>
    <dbReference type="NCBI Taxonomy" id="408172"/>
    <lineage>
        <taxon>unclassified sequences</taxon>
        <taxon>metagenomes</taxon>
        <taxon>ecological metagenomes</taxon>
    </lineage>
</organism>
<gene>
    <name evidence="1" type="ORF">METZ01_LOCUS64118</name>
</gene>
<sequence>MGFMERKDVAAAVGVLPRDTYDGRTEWPGLLRKVARECPGFDR</sequence>
<proteinExistence type="predicted"/>
<evidence type="ECO:0000313" key="1">
    <source>
        <dbReference type="EMBL" id="SVA11264.1"/>
    </source>
</evidence>